<dbReference type="Proteomes" id="UP000797356">
    <property type="component" value="Chromosome 1"/>
</dbReference>
<proteinExistence type="predicted"/>
<comment type="caution">
    <text evidence="2">The sequence shown here is derived from an EMBL/GenBank/DDBJ whole genome shotgun (WGS) entry which is preliminary data.</text>
</comment>
<protein>
    <submittedName>
        <fullName evidence="2">Uncharacterized protein</fullName>
    </submittedName>
</protein>
<evidence type="ECO:0000313" key="2">
    <source>
        <dbReference type="EMBL" id="KAG1328202.1"/>
    </source>
</evidence>
<dbReference type="EMBL" id="CM017872">
    <property type="protein sequence ID" value="KAG1328202.1"/>
    <property type="molecule type" value="Genomic_DNA"/>
</dbReference>
<dbReference type="AlphaFoldDB" id="A0A8K0HX08"/>
<sequence length="53" mass="5698">MEFGHVGSCISSPKLNSKGNGKNLWTTPKLTHIGRVKQSHIMVFGPSTSAKDS</sequence>
<gene>
    <name evidence="2" type="ORF">COCNU_01G021360</name>
</gene>
<reference evidence="2" key="2">
    <citation type="submission" date="2019-07" db="EMBL/GenBank/DDBJ databases">
        <authorList>
            <person name="Yang Y."/>
            <person name="Bocs S."/>
            <person name="Baudouin L."/>
        </authorList>
    </citation>
    <scope>NUCLEOTIDE SEQUENCE</scope>
    <source>
        <tissue evidence="2">Spear leaf of Hainan Tall coconut</tissue>
    </source>
</reference>
<feature type="compositionally biased region" description="Polar residues" evidence="1">
    <location>
        <begin position="9"/>
        <end position="24"/>
    </location>
</feature>
<keyword evidence="3" id="KW-1185">Reference proteome</keyword>
<evidence type="ECO:0000313" key="3">
    <source>
        <dbReference type="Proteomes" id="UP000797356"/>
    </source>
</evidence>
<name>A0A8K0HX08_COCNU</name>
<evidence type="ECO:0000256" key="1">
    <source>
        <dbReference type="SAM" id="MobiDB-lite"/>
    </source>
</evidence>
<accession>A0A8K0HX08</accession>
<feature type="region of interest" description="Disordered" evidence="1">
    <location>
        <begin position="1"/>
        <end position="24"/>
    </location>
</feature>
<organism evidence="2 3">
    <name type="scientific">Cocos nucifera</name>
    <name type="common">Coconut palm</name>
    <dbReference type="NCBI Taxonomy" id="13894"/>
    <lineage>
        <taxon>Eukaryota</taxon>
        <taxon>Viridiplantae</taxon>
        <taxon>Streptophyta</taxon>
        <taxon>Embryophyta</taxon>
        <taxon>Tracheophyta</taxon>
        <taxon>Spermatophyta</taxon>
        <taxon>Magnoliopsida</taxon>
        <taxon>Liliopsida</taxon>
        <taxon>Arecaceae</taxon>
        <taxon>Arecoideae</taxon>
        <taxon>Cocoseae</taxon>
        <taxon>Attaleinae</taxon>
        <taxon>Cocos</taxon>
    </lineage>
</organism>
<reference evidence="2" key="1">
    <citation type="journal article" date="2017" name="Gigascience">
        <title>The genome draft of coconut (Cocos nucifera).</title>
        <authorList>
            <person name="Xiao Y."/>
            <person name="Xu P."/>
            <person name="Fan H."/>
            <person name="Baudouin L."/>
            <person name="Xia W."/>
            <person name="Bocs S."/>
            <person name="Xu J."/>
            <person name="Li Q."/>
            <person name="Guo A."/>
            <person name="Zhou L."/>
            <person name="Li J."/>
            <person name="Wu Y."/>
            <person name="Ma Z."/>
            <person name="Armero A."/>
            <person name="Issali A.E."/>
            <person name="Liu N."/>
            <person name="Peng M."/>
            <person name="Yang Y."/>
        </authorList>
    </citation>
    <scope>NUCLEOTIDE SEQUENCE</scope>
    <source>
        <tissue evidence="2">Spear leaf of Hainan Tall coconut</tissue>
    </source>
</reference>